<reference evidence="2 3" key="1">
    <citation type="submission" date="2016-10" db="EMBL/GenBank/DDBJ databases">
        <authorList>
            <person name="de Groot N.N."/>
        </authorList>
    </citation>
    <scope>NUCLEOTIDE SEQUENCE [LARGE SCALE GENOMIC DNA]</scope>
    <source>
        <strain evidence="2 3">CGMCC 1.10457</strain>
    </source>
</reference>
<feature type="transmembrane region" description="Helical" evidence="1">
    <location>
        <begin position="103"/>
        <end position="121"/>
    </location>
</feature>
<keyword evidence="1" id="KW-1133">Transmembrane helix</keyword>
<evidence type="ECO:0000256" key="1">
    <source>
        <dbReference type="SAM" id="Phobius"/>
    </source>
</evidence>
<name>A0A1I6KNU3_9EURY</name>
<organism evidence="2 3">
    <name type="scientific">Halomicrobium zhouii</name>
    <dbReference type="NCBI Taxonomy" id="767519"/>
    <lineage>
        <taxon>Archaea</taxon>
        <taxon>Methanobacteriati</taxon>
        <taxon>Methanobacteriota</taxon>
        <taxon>Stenosarchaea group</taxon>
        <taxon>Halobacteria</taxon>
        <taxon>Halobacteriales</taxon>
        <taxon>Haloarculaceae</taxon>
        <taxon>Halomicrobium</taxon>
    </lineage>
</organism>
<dbReference type="Proteomes" id="UP000199062">
    <property type="component" value="Unassembled WGS sequence"/>
</dbReference>
<evidence type="ECO:0000313" key="2">
    <source>
        <dbReference type="EMBL" id="SFR92864.1"/>
    </source>
</evidence>
<keyword evidence="1" id="KW-0812">Transmembrane</keyword>
<feature type="transmembrane region" description="Helical" evidence="1">
    <location>
        <begin position="80"/>
        <end position="97"/>
    </location>
</feature>
<gene>
    <name evidence="2" type="ORF">SAMN05216559_1168</name>
</gene>
<dbReference type="AlphaFoldDB" id="A0A1I6KNU3"/>
<sequence>MRLMTESDGERRLRFRYNVLLTVLVLVAPVAMPLDVGAVDWFWVVSGAVLNGVAVGPFARTATADRINDLAGEPGSLRKVIAIVVMAVGIWSAIAVLQPSAVALGSFVVGGMAALLVVETGRKIRS</sequence>
<keyword evidence="3" id="KW-1185">Reference proteome</keyword>
<keyword evidence="1" id="KW-0472">Membrane</keyword>
<dbReference type="EMBL" id="FOZK01000001">
    <property type="protein sequence ID" value="SFR92864.1"/>
    <property type="molecule type" value="Genomic_DNA"/>
</dbReference>
<protein>
    <submittedName>
        <fullName evidence="2">Uncharacterized protein</fullName>
    </submittedName>
</protein>
<proteinExistence type="predicted"/>
<accession>A0A1I6KNU3</accession>
<feature type="transmembrane region" description="Helical" evidence="1">
    <location>
        <begin position="40"/>
        <end position="59"/>
    </location>
</feature>
<evidence type="ECO:0000313" key="3">
    <source>
        <dbReference type="Proteomes" id="UP000199062"/>
    </source>
</evidence>
<feature type="transmembrane region" description="Helical" evidence="1">
    <location>
        <begin position="15"/>
        <end position="34"/>
    </location>
</feature>